<dbReference type="Gene3D" id="3.10.129.10">
    <property type="entry name" value="Hotdog Thioesterase"/>
    <property type="match status" value="1"/>
</dbReference>
<proteinExistence type="predicted"/>
<organism evidence="2 3">
    <name type="scientific">Corynebacterium imitans</name>
    <dbReference type="NCBI Taxonomy" id="156978"/>
    <lineage>
        <taxon>Bacteria</taxon>
        <taxon>Bacillati</taxon>
        <taxon>Actinomycetota</taxon>
        <taxon>Actinomycetes</taxon>
        <taxon>Mycobacteriales</taxon>
        <taxon>Corynebacteriaceae</taxon>
        <taxon>Corynebacterium</taxon>
    </lineage>
</organism>
<dbReference type="RefSeq" id="WP_051904925.1">
    <property type="nucleotide sequence ID" value="NZ_CP009211.1"/>
</dbReference>
<evidence type="ECO:0000313" key="2">
    <source>
        <dbReference type="EMBL" id="SNV80110.1"/>
    </source>
</evidence>
<dbReference type="InterPro" id="IPR029069">
    <property type="entry name" value="HotDog_dom_sf"/>
</dbReference>
<feature type="region of interest" description="Disordered" evidence="1">
    <location>
        <begin position="1"/>
        <end position="21"/>
    </location>
</feature>
<dbReference type="GO" id="GO:0047617">
    <property type="term" value="F:fatty acyl-CoA hydrolase activity"/>
    <property type="evidence" value="ECO:0007669"/>
    <property type="project" value="TreeGrafter"/>
</dbReference>
<dbReference type="PANTHER" id="PTHR31793:SF24">
    <property type="entry name" value="LONG-CHAIN ACYL-COA THIOESTERASE FADM"/>
    <property type="match status" value="1"/>
</dbReference>
<dbReference type="CDD" id="cd00586">
    <property type="entry name" value="4HBT"/>
    <property type="match status" value="1"/>
</dbReference>
<evidence type="ECO:0000313" key="3">
    <source>
        <dbReference type="Proteomes" id="UP000215374"/>
    </source>
</evidence>
<protein>
    <submittedName>
        <fullName evidence="2">Thioesterase</fullName>
    </submittedName>
</protein>
<dbReference type="PANTHER" id="PTHR31793">
    <property type="entry name" value="4-HYDROXYBENZOYL-COA THIOESTERASE FAMILY MEMBER"/>
    <property type="match status" value="1"/>
</dbReference>
<dbReference type="Pfam" id="PF13279">
    <property type="entry name" value="4HBT_2"/>
    <property type="match status" value="1"/>
</dbReference>
<dbReference type="SUPFAM" id="SSF54637">
    <property type="entry name" value="Thioesterase/thiol ester dehydrase-isomerase"/>
    <property type="match status" value="1"/>
</dbReference>
<accession>A0A240AA56</accession>
<dbReference type="Proteomes" id="UP000215374">
    <property type="component" value="Chromosome 1"/>
</dbReference>
<evidence type="ECO:0000256" key="1">
    <source>
        <dbReference type="SAM" id="MobiDB-lite"/>
    </source>
</evidence>
<name>A0A240AA56_9CORY</name>
<gene>
    <name evidence="2" type="ORF">SAMEA4535761_01957</name>
</gene>
<reference evidence="2 3" key="1">
    <citation type="submission" date="2017-06" db="EMBL/GenBank/DDBJ databases">
        <authorList>
            <consortium name="Pathogen Informatics"/>
        </authorList>
    </citation>
    <scope>NUCLEOTIDE SEQUENCE [LARGE SCALE GENOMIC DNA]</scope>
    <source>
        <strain evidence="2 3">NCTC13015</strain>
    </source>
</reference>
<dbReference type="AlphaFoldDB" id="A0A240AA56"/>
<dbReference type="EMBL" id="LT906467">
    <property type="protein sequence ID" value="SNV80110.1"/>
    <property type="molecule type" value="Genomic_DNA"/>
</dbReference>
<dbReference type="InterPro" id="IPR050563">
    <property type="entry name" value="4-hydroxybenzoyl-CoA_TE"/>
</dbReference>
<sequence>MAEQEERKAQSQAEGAGQAPHVHTVPLRWGDFDRYGHVTNSAYIEIAQEARLAFAQKFFEAQGHEFVVFVRRVDADYIRPVLPNTTELRVETEVVRLGNTSFTTRQEIKDAQGKICCVVETVQVTVDTTTTAPREITQKEIGILTRVASSIEEADGE</sequence>